<feature type="region of interest" description="Disordered" evidence="1">
    <location>
        <begin position="1"/>
        <end position="43"/>
    </location>
</feature>
<reference evidence="2 3" key="1">
    <citation type="submission" date="2022-05" db="EMBL/GenBank/DDBJ databases">
        <authorList>
            <consortium name="Genoscope - CEA"/>
            <person name="William W."/>
        </authorList>
    </citation>
    <scope>NUCLEOTIDE SEQUENCE [LARGE SCALE GENOMIC DNA]</scope>
</reference>
<comment type="caution">
    <text evidence="2">The sequence shown here is derived from an EMBL/GenBank/DDBJ whole genome shotgun (WGS) entry which is preliminary data.</text>
</comment>
<dbReference type="AlphaFoldDB" id="A0AAU9W862"/>
<protein>
    <submittedName>
        <fullName evidence="2">Uncharacterized protein</fullName>
    </submittedName>
</protein>
<organism evidence="2 3">
    <name type="scientific">Pocillopora meandrina</name>
    <dbReference type="NCBI Taxonomy" id="46732"/>
    <lineage>
        <taxon>Eukaryota</taxon>
        <taxon>Metazoa</taxon>
        <taxon>Cnidaria</taxon>
        <taxon>Anthozoa</taxon>
        <taxon>Hexacorallia</taxon>
        <taxon>Scleractinia</taxon>
        <taxon>Astrocoeniina</taxon>
        <taxon>Pocilloporidae</taxon>
        <taxon>Pocillopora</taxon>
    </lineage>
</organism>
<proteinExistence type="predicted"/>
<dbReference type="Proteomes" id="UP001159428">
    <property type="component" value="Unassembled WGS sequence"/>
</dbReference>
<evidence type="ECO:0000256" key="1">
    <source>
        <dbReference type="SAM" id="MobiDB-lite"/>
    </source>
</evidence>
<keyword evidence="3" id="KW-1185">Reference proteome</keyword>
<name>A0AAU9W862_9CNID</name>
<gene>
    <name evidence="2" type="ORF">PMEA_00035005</name>
</gene>
<accession>A0AAU9W862</accession>
<dbReference type="EMBL" id="CALNXJ010000009">
    <property type="protein sequence ID" value="CAH3105039.1"/>
    <property type="molecule type" value="Genomic_DNA"/>
</dbReference>
<evidence type="ECO:0000313" key="3">
    <source>
        <dbReference type="Proteomes" id="UP001159428"/>
    </source>
</evidence>
<sequence length="72" mass="8418">MGWNENVCLDSGKPCENVRNDEDEGSWDDNESDEEDDGSTKEFVKISSKKRWSRLQKWQHDSSGYLRSPEHI</sequence>
<feature type="compositionally biased region" description="Acidic residues" evidence="1">
    <location>
        <begin position="21"/>
        <end position="37"/>
    </location>
</feature>
<evidence type="ECO:0000313" key="2">
    <source>
        <dbReference type="EMBL" id="CAH3105039.1"/>
    </source>
</evidence>